<dbReference type="SMART" id="SM00487">
    <property type="entry name" value="DEXDc"/>
    <property type="match status" value="1"/>
</dbReference>
<dbReference type="InterPro" id="IPR006935">
    <property type="entry name" value="Helicase/UvrB_N"/>
</dbReference>
<evidence type="ECO:0000259" key="1">
    <source>
        <dbReference type="PROSITE" id="PS51192"/>
    </source>
</evidence>
<name>A0A6C0H7N3_9ZZZZ</name>
<organism evidence="2">
    <name type="scientific">viral metagenome</name>
    <dbReference type="NCBI Taxonomy" id="1070528"/>
    <lineage>
        <taxon>unclassified sequences</taxon>
        <taxon>metagenomes</taxon>
        <taxon>organismal metagenomes</taxon>
    </lineage>
</organism>
<feature type="domain" description="Helicase ATP-binding" evidence="1">
    <location>
        <begin position="116"/>
        <end position="266"/>
    </location>
</feature>
<proteinExistence type="predicted"/>
<dbReference type="InterPro" id="IPR027417">
    <property type="entry name" value="P-loop_NTPase"/>
</dbReference>
<reference evidence="2" key="1">
    <citation type="journal article" date="2020" name="Nature">
        <title>Giant virus diversity and host interactions through global metagenomics.</title>
        <authorList>
            <person name="Schulz F."/>
            <person name="Roux S."/>
            <person name="Paez-Espino D."/>
            <person name="Jungbluth S."/>
            <person name="Walsh D.A."/>
            <person name="Denef V.J."/>
            <person name="McMahon K.D."/>
            <person name="Konstantinidis K.T."/>
            <person name="Eloe-Fadrosh E.A."/>
            <person name="Kyrpides N.C."/>
            <person name="Woyke T."/>
        </authorList>
    </citation>
    <scope>NUCLEOTIDE SEQUENCE</scope>
    <source>
        <strain evidence="2">GVMAG-M-3300023179-73</strain>
    </source>
</reference>
<dbReference type="CDD" id="cd17926">
    <property type="entry name" value="DEXHc_RE"/>
    <property type="match status" value="1"/>
</dbReference>
<dbReference type="PANTHER" id="PTHR47396">
    <property type="entry name" value="TYPE I RESTRICTION ENZYME ECOKI R PROTEIN"/>
    <property type="match status" value="1"/>
</dbReference>
<dbReference type="InterPro" id="IPR050742">
    <property type="entry name" value="Helicase_Restrict-Modif_Enz"/>
</dbReference>
<dbReference type="AlphaFoldDB" id="A0A6C0H7N3"/>
<accession>A0A6C0H7N3</accession>
<dbReference type="SUPFAM" id="SSF52540">
    <property type="entry name" value="P-loop containing nucleoside triphosphate hydrolases"/>
    <property type="match status" value="2"/>
</dbReference>
<sequence length="528" mass="60286">MSGTVATKSYLSKRGYVIRKESITTEQLVSLKLELRGKPLVDDKYNLFNRKDITFPLYIETKTKIYIPKVYGITHFGMPDNLTDNYKGQAWDSDLLIDFTGSLHPYQKEPCEILINELQNGSTGGILSLSTGFGKTVCALYLLSVLKRKTLIIVNKVSLLKQWEREIQTFLPGTEIGFIQGQKNVDVNGKHVVIAMLQSLAKIDYPDTLFEEFGVTLVDEIHNVSSPVFSRVLMRVNSMYTIGLSATPKRSDGCEYVFKWFIGDIVYKSTTERRGLHPIVQVIKINSSDYQEIATVNKITGQKQIMFSSMLSELTTMAKRNRLIIELLKQKVTEQKRKVLVLSDRREHVKTLKKLLDEDGGVNFTYGLFLGQMKMTELERSKACQVILATYQAFGEGVSERELDTLFLVTPKKFIGHLQNTTKAESGKLEQIVGRIFRKEHSERHPLIVDFQDNFSVYTSQSKQRLAFYKTHFSNIGFQDCQVDLDKHELMSITAKIIVIKKETNTDTDTPIEDNQLSKNMYQQCLLD</sequence>
<evidence type="ECO:0000313" key="2">
    <source>
        <dbReference type="EMBL" id="QHT76155.1"/>
    </source>
</evidence>
<dbReference type="GO" id="GO:0003677">
    <property type="term" value="F:DNA binding"/>
    <property type="evidence" value="ECO:0007669"/>
    <property type="project" value="InterPro"/>
</dbReference>
<dbReference type="Pfam" id="PF04851">
    <property type="entry name" value="ResIII"/>
    <property type="match status" value="1"/>
</dbReference>
<dbReference type="PANTHER" id="PTHR47396:SF1">
    <property type="entry name" value="ATP-DEPENDENT HELICASE IRC3-RELATED"/>
    <property type="match status" value="1"/>
</dbReference>
<dbReference type="EMBL" id="MN739890">
    <property type="protein sequence ID" value="QHT76155.1"/>
    <property type="molecule type" value="Genomic_DNA"/>
</dbReference>
<dbReference type="GO" id="GO:0016787">
    <property type="term" value="F:hydrolase activity"/>
    <property type="evidence" value="ECO:0007669"/>
    <property type="project" value="InterPro"/>
</dbReference>
<dbReference type="InterPro" id="IPR014001">
    <property type="entry name" value="Helicase_ATP-bd"/>
</dbReference>
<dbReference type="GO" id="GO:0005829">
    <property type="term" value="C:cytosol"/>
    <property type="evidence" value="ECO:0007669"/>
    <property type="project" value="TreeGrafter"/>
</dbReference>
<dbReference type="Gene3D" id="3.40.50.300">
    <property type="entry name" value="P-loop containing nucleotide triphosphate hydrolases"/>
    <property type="match status" value="2"/>
</dbReference>
<protein>
    <recommendedName>
        <fullName evidence="1">Helicase ATP-binding domain-containing protein</fullName>
    </recommendedName>
</protein>
<dbReference type="PROSITE" id="PS51192">
    <property type="entry name" value="HELICASE_ATP_BIND_1"/>
    <property type="match status" value="1"/>
</dbReference>
<dbReference type="GO" id="GO:0005524">
    <property type="term" value="F:ATP binding"/>
    <property type="evidence" value="ECO:0007669"/>
    <property type="project" value="InterPro"/>
</dbReference>